<dbReference type="EMBL" id="GIKN01006493">
    <property type="protein sequence ID" value="NIE48766.1"/>
    <property type="molecule type" value="Transcribed_RNA"/>
</dbReference>
<dbReference type="OrthoDB" id="6488739at2759"/>
<feature type="compositionally biased region" description="Basic and acidic residues" evidence="1">
    <location>
        <begin position="131"/>
        <end position="151"/>
    </location>
</feature>
<evidence type="ECO:0000313" key="2">
    <source>
        <dbReference type="EMBL" id="NIE48766.1"/>
    </source>
</evidence>
<feature type="compositionally biased region" description="Polar residues" evidence="1">
    <location>
        <begin position="44"/>
        <end position="53"/>
    </location>
</feature>
<dbReference type="AlphaFoldDB" id="A0A6G5AEZ0"/>
<organism evidence="2">
    <name type="scientific">Rhipicephalus microplus</name>
    <name type="common">Cattle tick</name>
    <name type="synonym">Boophilus microplus</name>
    <dbReference type="NCBI Taxonomy" id="6941"/>
    <lineage>
        <taxon>Eukaryota</taxon>
        <taxon>Metazoa</taxon>
        <taxon>Ecdysozoa</taxon>
        <taxon>Arthropoda</taxon>
        <taxon>Chelicerata</taxon>
        <taxon>Arachnida</taxon>
        <taxon>Acari</taxon>
        <taxon>Parasitiformes</taxon>
        <taxon>Ixodida</taxon>
        <taxon>Ixodoidea</taxon>
        <taxon>Ixodidae</taxon>
        <taxon>Rhipicephalinae</taxon>
        <taxon>Rhipicephalus</taxon>
        <taxon>Boophilus</taxon>
    </lineage>
</organism>
<evidence type="ECO:0000256" key="1">
    <source>
        <dbReference type="SAM" id="MobiDB-lite"/>
    </source>
</evidence>
<accession>A0A6G5AEZ0</accession>
<proteinExistence type="predicted"/>
<sequence>MKLYRSELARLTSGCPVPIVSVRAAKFEEMDGSGSDGRRGDGASETSSLSTVPPVSFDRLLPLSSPTSRIPSFDRSPDSPIYEEKGYSSLPDQSTLARDNEESSPNLDNGTVCQKSKAHPARRTSYLRATANERLHLESDQSEDEQHSVSR</sequence>
<reference evidence="2" key="1">
    <citation type="submission" date="2020-03" db="EMBL/GenBank/DDBJ databases">
        <title>A transcriptome and proteome of the tick Rhipicephalus microplus shaped by the genetic composition of its hosts and developmental stage.</title>
        <authorList>
            <person name="Garcia G.R."/>
            <person name="Ribeiro J.M.C."/>
            <person name="Maruyama S.R."/>
            <person name="Gardinasse L.G."/>
            <person name="Nelson K."/>
            <person name="Ferreira B.R."/>
            <person name="Andrade T.G."/>
            <person name="Santos I.K.F.M."/>
        </authorList>
    </citation>
    <scope>NUCLEOTIDE SEQUENCE</scope>
    <source>
        <strain evidence="2">NSGR</strain>
        <tissue evidence="2">Salivary glands</tissue>
    </source>
</reference>
<feature type="region of interest" description="Disordered" evidence="1">
    <location>
        <begin position="28"/>
        <end position="151"/>
    </location>
</feature>
<dbReference type="VEuPathDB" id="VectorBase:LOC119178328"/>
<protein>
    <submittedName>
        <fullName evidence="2">Uncharacterized protein</fullName>
    </submittedName>
</protein>
<name>A0A6G5AEZ0_RHIMP</name>
<feature type="compositionally biased region" description="Polar residues" evidence="1">
    <location>
        <begin position="90"/>
        <end position="114"/>
    </location>
</feature>